<keyword evidence="4" id="KW-1185">Reference proteome</keyword>
<feature type="compositionally biased region" description="Polar residues" evidence="1">
    <location>
        <begin position="326"/>
        <end position="338"/>
    </location>
</feature>
<feature type="compositionally biased region" description="Basic and acidic residues" evidence="1">
    <location>
        <begin position="339"/>
        <end position="349"/>
    </location>
</feature>
<dbReference type="OrthoDB" id="10256771at2759"/>
<proteinExistence type="predicted"/>
<dbReference type="GO" id="GO:0000502">
    <property type="term" value="C:proteasome complex"/>
    <property type="evidence" value="ECO:0007669"/>
    <property type="project" value="TreeGrafter"/>
</dbReference>
<dbReference type="PANTHER" id="PTHR10540:SF7">
    <property type="entry name" value="26S PROTEASOME NON-ATPASE REGULATORY SUBUNIT 7"/>
    <property type="match status" value="1"/>
</dbReference>
<dbReference type="SMART" id="SM00232">
    <property type="entry name" value="JAB_MPN"/>
    <property type="match status" value="1"/>
</dbReference>
<dbReference type="InterPro" id="IPR037518">
    <property type="entry name" value="MPN"/>
</dbReference>
<protein>
    <recommendedName>
        <fullName evidence="2">MPN domain-containing protein</fullName>
    </recommendedName>
</protein>
<dbReference type="InterPro" id="IPR024969">
    <property type="entry name" value="EIF3F/CSN6-like_C"/>
</dbReference>
<dbReference type="PROSITE" id="PS50249">
    <property type="entry name" value="MPN"/>
    <property type="match status" value="1"/>
</dbReference>
<dbReference type="Proteomes" id="UP000245609">
    <property type="component" value="Unassembled WGS sequence"/>
</dbReference>
<evidence type="ECO:0000256" key="1">
    <source>
        <dbReference type="SAM" id="MobiDB-lite"/>
    </source>
</evidence>
<gene>
    <name evidence="3" type="ORF">BB560_004454</name>
</gene>
<feature type="region of interest" description="Disordered" evidence="1">
    <location>
        <begin position="325"/>
        <end position="349"/>
    </location>
</feature>
<reference evidence="3 4" key="1">
    <citation type="journal article" date="2018" name="MBio">
        <title>Comparative Genomics Reveals the Core Gene Toolbox for the Fungus-Insect Symbiosis.</title>
        <authorList>
            <person name="Wang Y."/>
            <person name="Stata M."/>
            <person name="Wang W."/>
            <person name="Stajich J.E."/>
            <person name="White M.M."/>
            <person name="Moncalvo J.M."/>
        </authorList>
    </citation>
    <scope>NUCLEOTIDE SEQUENCE [LARGE SCALE GENOMIC DNA]</scope>
    <source>
        <strain evidence="3 4">SC-DP-2</strain>
    </source>
</reference>
<dbReference type="AlphaFoldDB" id="A0A2T9Z955"/>
<dbReference type="InterPro" id="IPR000555">
    <property type="entry name" value="JAMM/MPN+_dom"/>
</dbReference>
<dbReference type="GO" id="GO:0008237">
    <property type="term" value="F:metallopeptidase activity"/>
    <property type="evidence" value="ECO:0007669"/>
    <property type="project" value="InterPro"/>
</dbReference>
<dbReference type="STRING" id="133381.A0A2T9Z955"/>
<evidence type="ECO:0000313" key="3">
    <source>
        <dbReference type="EMBL" id="PVV01136.1"/>
    </source>
</evidence>
<comment type="caution">
    <text evidence="3">The sequence shown here is derived from an EMBL/GenBank/DDBJ whole genome shotgun (WGS) entry which is preliminary data.</text>
</comment>
<evidence type="ECO:0000313" key="4">
    <source>
        <dbReference type="Proteomes" id="UP000245609"/>
    </source>
</evidence>
<accession>A0A2T9Z955</accession>
<dbReference type="GO" id="GO:0043161">
    <property type="term" value="P:proteasome-mediated ubiquitin-dependent protein catabolic process"/>
    <property type="evidence" value="ECO:0007669"/>
    <property type="project" value="TreeGrafter"/>
</dbReference>
<evidence type="ECO:0000259" key="2">
    <source>
        <dbReference type="PROSITE" id="PS50249"/>
    </source>
</evidence>
<dbReference type="EMBL" id="MBFS01001331">
    <property type="protein sequence ID" value="PVV01136.1"/>
    <property type="molecule type" value="Genomic_DNA"/>
</dbReference>
<dbReference type="PANTHER" id="PTHR10540">
    <property type="entry name" value="EUKARYOTIC TRANSLATION INITIATION FACTOR 3 SUBUNIT F-RELATED"/>
    <property type="match status" value="1"/>
</dbReference>
<name>A0A2T9Z955_9FUNG</name>
<feature type="domain" description="MPN" evidence="2">
    <location>
        <begin position="13"/>
        <end position="152"/>
    </location>
</feature>
<dbReference type="Pfam" id="PF01398">
    <property type="entry name" value="JAB"/>
    <property type="match status" value="1"/>
</dbReference>
<dbReference type="Gene3D" id="3.40.140.10">
    <property type="entry name" value="Cytidine Deaminase, domain 2"/>
    <property type="match status" value="1"/>
</dbReference>
<sequence>MTNQVANHAITKVIIHPLVLLSVVDHYNRMAKNTKKRVVGVLLGQVYGNVVNVANSFAVPFEEEFDKLTNSNVWFLDHNYVETMCHMFKKVNVKETLVGWYHSGPKLNESDLLINDVFKKFVPDPVLVVVNVNLQSQNVGLPTNAYFSVEEIQNDGSAAIKTFEHIPSEIGAEEAEEIGVEHLLRDVKDNAVGTLSKRLSQQVDSLRGLSERLEKISEYLQNVVDGNLPVNYEIILNIQKIFNLLPKSFDTYYNPLKNNQPNLPNSESLSQLQNSATMANSSITRATNDSYLILYISSMIRAIISLHDLITNKIENRDSELEIEASSASVEATANATSDSKKPTEAAKE</sequence>
<organism evidence="3 4">
    <name type="scientific">Smittium megazygosporum</name>
    <dbReference type="NCBI Taxonomy" id="133381"/>
    <lineage>
        <taxon>Eukaryota</taxon>
        <taxon>Fungi</taxon>
        <taxon>Fungi incertae sedis</taxon>
        <taxon>Zoopagomycota</taxon>
        <taxon>Kickxellomycotina</taxon>
        <taxon>Harpellomycetes</taxon>
        <taxon>Harpellales</taxon>
        <taxon>Legeriomycetaceae</taxon>
        <taxon>Smittium</taxon>
    </lineage>
</organism>
<dbReference type="Pfam" id="PF13012">
    <property type="entry name" value="MitMem_reg"/>
    <property type="match status" value="1"/>
</dbReference>